<dbReference type="PROSITE" id="PS51186">
    <property type="entry name" value="GNAT"/>
    <property type="match status" value="1"/>
</dbReference>
<dbReference type="Proteomes" id="UP000437736">
    <property type="component" value="Unassembled WGS sequence"/>
</dbReference>
<accession>A0ABW9QWZ9</accession>
<organism evidence="4 5">
    <name type="scientific">Acidiferrimicrobium australe</name>
    <dbReference type="NCBI Taxonomy" id="2664430"/>
    <lineage>
        <taxon>Bacteria</taxon>
        <taxon>Bacillati</taxon>
        <taxon>Actinomycetota</taxon>
        <taxon>Acidimicrobiia</taxon>
        <taxon>Acidimicrobiales</taxon>
        <taxon>Acidimicrobiaceae</taxon>
        <taxon>Acidiferrimicrobium</taxon>
    </lineage>
</organism>
<dbReference type="SUPFAM" id="SSF55729">
    <property type="entry name" value="Acyl-CoA N-acyltransferases (Nat)"/>
    <property type="match status" value="1"/>
</dbReference>
<feature type="domain" description="N-acetyltransferase" evidence="3">
    <location>
        <begin position="6"/>
        <end position="175"/>
    </location>
</feature>
<dbReference type="Gene3D" id="3.40.630.30">
    <property type="match status" value="1"/>
</dbReference>
<dbReference type="PANTHER" id="PTHR43877">
    <property type="entry name" value="AMINOALKYLPHOSPHONATE N-ACETYLTRANSFERASE-RELATED-RELATED"/>
    <property type="match status" value="1"/>
</dbReference>
<evidence type="ECO:0000259" key="3">
    <source>
        <dbReference type="PROSITE" id="PS51186"/>
    </source>
</evidence>
<evidence type="ECO:0000313" key="5">
    <source>
        <dbReference type="Proteomes" id="UP000437736"/>
    </source>
</evidence>
<comment type="caution">
    <text evidence="4">The sequence shown here is derived from an EMBL/GenBank/DDBJ whole genome shotgun (WGS) entry which is preliminary data.</text>
</comment>
<dbReference type="InterPro" id="IPR000182">
    <property type="entry name" value="GNAT_dom"/>
</dbReference>
<dbReference type="InterPro" id="IPR016181">
    <property type="entry name" value="Acyl_CoA_acyltransferase"/>
</dbReference>
<protein>
    <submittedName>
        <fullName evidence="4">GNAT family N-acetyltransferase</fullName>
    </submittedName>
</protein>
<keyword evidence="1" id="KW-0808">Transferase</keyword>
<gene>
    <name evidence="4" type="ORF">GHK86_16000</name>
</gene>
<evidence type="ECO:0000256" key="1">
    <source>
        <dbReference type="ARBA" id="ARBA00022679"/>
    </source>
</evidence>
<dbReference type="EMBL" id="WJHE01000900">
    <property type="protein sequence ID" value="MST34218.1"/>
    <property type="molecule type" value="Genomic_DNA"/>
</dbReference>
<evidence type="ECO:0000313" key="4">
    <source>
        <dbReference type="EMBL" id="MST34218.1"/>
    </source>
</evidence>
<proteinExistence type="predicted"/>
<dbReference type="InterPro" id="IPR050832">
    <property type="entry name" value="Bact_Acetyltransf"/>
</dbReference>
<keyword evidence="5" id="KW-1185">Reference proteome</keyword>
<keyword evidence="2" id="KW-0012">Acyltransferase</keyword>
<name>A0ABW9QWZ9_9ACTN</name>
<dbReference type="Pfam" id="PF00583">
    <property type="entry name" value="Acetyltransf_1"/>
    <property type="match status" value="1"/>
</dbReference>
<sequence length="175" mass="19070">MPDDARRVRAAEPTDAPAIGLAHVRSWQAAYRGRVPQDYLDALDADRRGEGWRRYLEAGPPGGEALLVVDVDDRVVGFANVGPSRDDDAAGGGELRAIYLLPERWGLGDGRALLAAATRALHAHGFGHATLWVLDGNERARRFYEAAGWAPDGATKEDLSFGFPVAEVRYRRPLP</sequence>
<reference evidence="4 5" key="1">
    <citation type="submission" date="2019-11" db="EMBL/GenBank/DDBJ databases">
        <title>Acidiferrimicrobium australis gen. nov., sp. nov., an acidophilic and obligately heterotrophic, member of the Actinobacteria that catalyses dissimilatory oxido- reduction of iron isolated from metal-rich acidic water in Chile.</title>
        <authorList>
            <person name="Gonzalez D."/>
            <person name="Huber K."/>
            <person name="Hedrich S."/>
            <person name="Rojas-Villalobos C."/>
            <person name="Quatrini R."/>
            <person name="Dinamarca M.A."/>
            <person name="Schwarz A."/>
            <person name="Canales C."/>
            <person name="Nancucheo I."/>
        </authorList>
    </citation>
    <scope>NUCLEOTIDE SEQUENCE [LARGE SCALE GENOMIC DNA]</scope>
    <source>
        <strain evidence="4 5">USS-CCA1</strain>
    </source>
</reference>
<evidence type="ECO:0000256" key="2">
    <source>
        <dbReference type="ARBA" id="ARBA00023315"/>
    </source>
</evidence>